<evidence type="ECO:0000259" key="2">
    <source>
        <dbReference type="Pfam" id="PF13843"/>
    </source>
</evidence>
<gene>
    <name evidence="3" type="ORF">HPB51_020048</name>
</gene>
<comment type="caution">
    <text evidence="3">The sequence shown here is derived from an EMBL/GenBank/DDBJ whole genome shotgun (WGS) entry which is preliminary data.</text>
</comment>
<feature type="compositionally biased region" description="Basic and acidic residues" evidence="1">
    <location>
        <begin position="1"/>
        <end position="10"/>
    </location>
</feature>
<organism evidence="3 4">
    <name type="scientific">Rhipicephalus microplus</name>
    <name type="common">Cattle tick</name>
    <name type="synonym">Boophilus microplus</name>
    <dbReference type="NCBI Taxonomy" id="6941"/>
    <lineage>
        <taxon>Eukaryota</taxon>
        <taxon>Metazoa</taxon>
        <taxon>Ecdysozoa</taxon>
        <taxon>Arthropoda</taxon>
        <taxon>Chelicerata</taxon>
        <taxon>Arachnida</taxon>
        <taxon>Acari</taxon>
        <taxon>Parasitiformes</taxon>
        <taxon>Ixodida</taxon>
        <taxon>Ixodoidea</taxon>
        <taxon>Ixodidae</taxon>
        <taxon>Rhipicephalinae</taxon>
        <taxon>Rhipicephalus</taxon>
        <taxon>Boophilus</taxon>
    </lineage>
</organism>
<dbReference type="PANTHER" id="PTHR47272:SF1">
    <property type="entry name" value="PIGGYBAC TRANSPOSABLE ELEMENT-DERIVED PROTEIN 3-LIKE"/>
    <property type="match status" value="1"/>
</dbReference>
<accession>A0A9J6DWF0</accession>
<keyword evidence="4" id="KW-1185">Reference proteome</keyword>
<evidence type="ECO:0000313" key="3">
    <source>
        <dbReference type="EMBL" id="KAH8026342.1"/>
    </source>
</evidence>
<evidence type="ECO:0000313" key="4">
    <source>
        <dbReference type="Proteomes" id="UP000821866"/>
    </source>
</evidence>
<feature type="compositionally biased region" description="Acidic residues" evidence="1">
    <location>
        <begin position="13"/>
        <end position="25"/>
    </location>
</feature>
<feature type="region of interest" description="Disordered" evidence="1">
    <location>
        <begin position="1"/>
        <end position="61"/>
    </location>
</feature>
<protein>
    <recommendedName>
        <fullName evidence="2">PiggyBac transposable element-derived protein domain-containing protein</fullName>
    </recommendedName>
</protein>
<proteinExistence type="predicted"/>
<feature type="compositionally biased region" description="Low complexity" evidence="1">
    <location>
        <begin position="50"/>
        <end position="61"/>
    </location>
</feature>
<evidence type="ECO:0000256" key="1">
    <source>
        <dbReference type="SAM" id="MobiDB-lite"/>
    </source>
</evidence>
<dbReference type="VEuPathDB" id="VectorBase:LOC119164913"/>
<dbReference type="AlphaFoldDB" id="A0A9J6DWF0"/>
<reference evidence="3" key="1">
    <citation type="journal article" date="2020" name="Cell">
        <title>Large-Scale Comparative Analyses of Tick Genomes Elucidate Their Genetic Diversity and Vector Capacities.</title>
        <authorList>
            <consortium name="Tick Genome and Microbiome Consortium (TIGMIC)"/>
            <person name="Jia N."/>
            <person name="Wang J."/>
            <person name="Shi W."/>
            <person name="Du L."/>
            <person name="Sun Y."/>
            <person name="Zhan W."/>
            <person name="Jiang J.F."/>
            <person name="Wang Q."/>
            <person name="Zhang B."/>
            <person name="Ji P."/>
            <person name="Bell-Sakyi L."/>
            <person name="Cui X.M."/>
            <person name="Yuan T.T."/>
            <person name="Jiang B.G."/>
            <person name="Yang W.F."/>
            <person name="Lam T.T."/>
            <person name="Chang Q.C."/>
            <person name="Ding S.J."/>
            <person name="Wang X.J."/>
            <person name="Zhu J.G."/>
            <person name="Ruan X.D."/>
            <person name="Zhao L."/>
            <person name="Wei J.T."/>
            <person name="Ye R.Z."/>
            <person name="Que T.C."/>
            <person name="Du C.H."/>
            <person name="Zhou Y.H."/>
            <person name="Cheng J.X."/>
            <person name="Dai P.F."/>
            <person name="Guo W.B."/>
            <person name="Han X.H."/>
            <person name="Huang E.J."/>
            <person name="Li L.F."/>
            <person name="Wei W."/>
            <person name="Gao Y.C."/>
            <person name="Liu J.Z."/>
            <person name="Shao H.Z."/>
            <person name="Wang X."/>
            <person name="Wang C.C."/>
            <person name="Yang T.C."/>
            <person name="Huo Q.B."/>
            <person name="Li W."/>
            <person name="Chen H.Y."/>
            <person name="Chen S.E."/>
            <person name="Zhou L.G."/>
            <person name="Ni X.B."/>
            <person name="Tian J.H."/>
            <person name="Sheng Y."/>
            <person name="Liu T."/>
            <person name="Pan Y.S."/>
            <person name="Xia L.Y."/>
            <person name="Li J."/>
            <person name="Zhao F."/>
            <person name="Cao W.C."/>
        </authorList>
    </citation>
    <scope>NUCLEOTIDE SEQUENCE</scope>
    <source>
        <strain evidence="3">Rmic-2018</strain>
    </source>
</reference>
<feature type="domain" description="PiggyBac transposable element-derived protein" evidence="2">
    <location>
        <begin position="88"/>
        <end position="190"/>
    </location>
</feature>
<sequence>MKDVLERVAPGDDVSDFSDLSETDEKEWTAPSPGAPDHSSEDEEADDFCGGSAVASSSPPGRNWEKALLEIAHPEFSGTFSEPNDLETPIVIFRRLLTDDMLAILVDQTNLYSTQKYGKSVNTSVPEVEQYIGMYLKMGLVQMPNVRCYWEQGSRHSPIADTMPRNRFLKLMACLHVVDNMQVPEQEKKRQSVEAPTLDCGIATKP</sequence>
<dbReference type="Pfam" id="PF13843">
    <property type="entry name" value="DDE_Tnp_1_7"/>
    <property type="match status" value="1"/>
</dbReference>
<dbReference type="EMBL" id="JABSTU010000007">
    <property type="protein sequence ID" value="KAH8026342.1"/>
    <property type="molecule type" value="Genomic_DNA"/>
</dbReference>
<dbReference type="PANTHER" id="PTHR47272">
    <property type="entry name" value="DDE_TNP_1_7 DOMAIN-CONTAINING PROTEIN"/>
    <property type="match status" value="1"/>
</dbReference>
<name>A0A9J6DWF0_RHIMP</name>
<dbReference type="InterPro" id="IPR029526">
    <property type="entry name" value="PGBD"/>
</dbReference>
<dbReference type="Proteomes" id="UP000821866">
    <property type="component" value="Unassembled WGS sequence"/>
</dbReference>
<reference evidence="3" key="2">
    <citation type="submission" date="2021-09" db="EMBL/GenBank/DDBJ databases">
        <authorList>
            <person name="Jia N."/>
            <person name="Wang J."/>
            <person name="Shi W."/>
            <person name="Du L."/>
            <person name="Sun Y."/>
            <person name="Zhan W."/>
            <person name="Jiang J."/>
            <person name="Wang Q."/>
            <person name="Zhang B."/>
            <person name="Ji P."/>
            <person name="Sakyi L.B."/>
            <person name="Cui X."/>
            <person name="Yuan T."/>
            <person name="Jiang B."/>
            <person name="Yang W."/>
            <person name="Lam T.T.-Y."/>
            <person name="Chang Q."/>
            <person name="Ding S."/>
            <person name="Wang X."/>
            <person name="Zhu J."/>
            <person name="Ruan X."/>
            <person name="Zhao L."/>
            <person name="Wei J."/>
            <person name="Que T."/>
            <person name="Du C."/>
            <person name="Cheng J."/>
            <person name="Dai P."/>
            <person name="Han X."/>
            <person name="Huang E."/>
            <person name="Gao Y."/>
            <person name="Liu J."/>
            <person name="Shao H."/>
            <person name="Ye R."/>
            <person name="Li L."/>
            <person name="Wei W."/>
            <person name="Wang X."/>
            <person name="Wang C."/>
            <person name="Huo Q."/>
            <person name="Li W."/>
            <person name="Guo W."/>
            <person name="Chen H."/>
            <person name="Chen S."/>
            <person name="Zhou L."/>
            <person name="Zhou L."/>
            <person name="Ni X."/>
            <person name="Tian J."/>
            <person name="Zhou Y."/>
            <person name="Sheng Y."/>
            <person name="Liu T."/>
            <person name="Pan Y."/>
            <person name="Xia L."/>
            <person name="Li J."/>
            <person name="Zhao F."/>
            <person name="Cao W."/>
        </authorList>
    </citation>
    <scope>NUCLEOTIDE SEQUENCE</scope>
    <source>
        <strain evidence="3">Rmic-2018</strain>
        <tissue evidence="3">Larvae</tissue>
    </source>
</reference>